<dbReference type="AlphaFoldDB" id="A0A9X1IIT7"/>
<keyword evidence="2" id="KW-1185">Reference proteome</keyword>
<dbReference type="RefSeq" id="WP_226614136.1">
    <property type="nucleotide sequence ID" value="NZ_JAJAQI010000081.1"/>
</dbReference>
<dbReference type="Pfam" id="PF04796">
    <property type="entry name" value="RepA_C"/>
    <property type="match status" value="1"/>
</dbReference>
<gene>
    <name evidence="1" type="ORF">LHA35_26735</name>
</gene>
<comment type="caution">
    <text evidence="1">The sequence shown here is derived from an EMBL/GenBank/DDBJ whole genome shotgun (WGS) entry which is preliminary data.</text>
</comment>
<evidence type="ECO:0000313" key="2">
    <source>
        <dbReference type="Proteomes" id="UP001139311"/>
    </source>
</evidence>
<name>A0A9X1IIT7_9PROT</name>
<protein>
    <submittedName>
        <fullName evidence="1">Pirin</fullName>
    </submittedName>
</protein>
<accession>A0A9X1IIT7</accession>
<proteinExistence type="predicted"/>
<reference evidence="1" key="1">
    <citation type="submission" date="2021-10" db="EMBL/GenBank/DDBJ databases">
        <title>Roseicella aerolatum sp. nov., isolated from aerosols of e-waste dismantling site.</title>
        <authorList>
            <person name="Qin T."/>
        </authorList>
    </citation>
    <scope>NUCLEOTIDE SEQUENCE</scope>
    <source>
        <strain evidence="1">GB24</strain>
    </source>
</reference>
<dbReference type="EMBL" id="JAJAQI010000081">
    <property type="protein sequence ID" value="MCB4825317.1"/>
    <property type="molecule type" value="Genomic_DNA"/>
</dbReference>
<organism evidence="1 2">
    <name type="scientific">Roseicella aerolata</name>
    <dbReference type="NCBI Taxonomy" id="2883479"/>
    <lineage>
        <taxon>Bacteria</taxon>
        <taxon>Pseudomonadati</taxon>
        <taxon>Pseudomonadota</taxon>
        <taxon>Alphaproteobacteria</taxon>
        <taxon>Acetobacterales</taxon>
        <taxon>Roseomonadaceae</taxon>
        <taxon>Roseicella</taxon>
    </lineage>
</organism>
<evidence type="ECO:0000313" key="1">
    <source>
        <dbReference type="EMBL" id="MCB4825317.1"/>
    </source>
</evidence>
<sequence>MVSTLMGAAMADDADNGVRHLVLVHGKARARAMVEPERRPLVDIAAEVLADETGKIGISYSGFCLTALPHKALAAHEAWTKRGHRVTLLVTPGQVLGPDGEPVYVGVPYGASARMILLYLQTRAIRTGSREVELGRSMHDWMQRMGLPWGGRTGQKLREQAARISACNLRFEWEGDNRSGFTKGGFVQSGFRFHERSADSRQSSLWEDRVVLDEVFYQALRKHPVPLREAALRELADRSLSLDIYIWLAYRLHTLEHPTPLRWAALSDQFGGSYARRRDFVREFRKALAPAVVAYPEAKVEVDDEGLVLHPSHPPVAPRLFAVSG</sequence>
<dbReference type="InterPro" id="IPR006881">
    <property type="entry name" value="RepA_C"/>
</dbReference>
<dbReference type="Proteomes" id="UP001139311">
    <property type="component" value="Unassembled WGS sequence"/>
</dbReference>